<keyword evidence="3" id="KW-0597">Phosphoprotein</keyword>
<dbReference type="EMBL" id="JAGDEL010000002">
    <property type="protein sequence ID" value="MBO1510668.1"/>
    <property type="molecule type" value="Genomic_DNA"/>
</dbReference>
<keyword evidence="15" id="KW-1185">Reference proteome</keyword>
<evidence type="ECO:0000256" key="11">
    <source>
        <dbReference type="ARBA" id="ARBA00023136"/>
    </source>
</evidence>
<evidence type="ECO:0000256" key="4">
    <source>
        <dbReference type="ARBA" id="ARBA00022679"/>
    </source>
</evidence>
<dbReference type="SUPFAM" id="SSF158472">
    <property type="entry name" value="HAMP domain-like"/>
    <property type="match status" value="1"/>
</dbReference>
<keyword evidence="5 12" id="KW-0812">Transmembrane</keyword>
<dbReference type="PANTHER" id="PTHR34220">
    <property type="entry name" value="SENSOR HISTIDINE KINASE YPDA"/>
    <property type="match status" value="1"/>
</dbReference>
<evidence type="ECO:0000256" key="6">
    <source>
        <dbReference type="ARBA" id="ARBA00022741"/>
    </source>
</evidence>
<keyword evidence="2" id="KW-1003">Cell membrane</keyword>
<dbReference type="GO" id="GO:0016301">
    <property type="term" value="F:kinase activity"/>
    <property type="evidence" value="ECO:0007669"/>
    <property type="project" value="UniProtKB-KW"/>
</dbReference>
<dbReference type="Gene3D" id="3.30.565.10">
    <property type="entry name" value="Histidine kinase-like ATPase, C-terminal domain"/>
    <property type="match status" value="1"/>
</dbReference>
<comment type="caution">
    <text evidence="14">The sequence shown here is derived from an EMBL/GenBank/DDBJ whole genome shotgun (WGS) entry which is preliminary data.</text>
</comment>
<feature type="transmembrane region" description="Helical" evidence="12">
    <location>
        <begin position="21"/>
        <end position="40"/>
    </location>
</feature>
<evidence type="ECO:0000256" key="10">
    <source>
        <dbReference type="ARBA" id="ARBA00023012"/>
    </source>
</evidence>
<dbReference type="InterPro" id="IPR050640">
    <property type="entry name" value="Bact_2-comp_sensor_kinase"/>
</dbReference>
<dbReference type="Gene3D" id="3.30.450.20">
    <property type="entry name" value="PAS domain"/>
    <property type="match status" value="1"/>
</dbReference>
<feature type="transmembrane region" description="Helical" evidence="12">
    <location>
        <begin position="303"/>
        <end position="327"/>
    </location>
</feature>
<dbReference type="PANTHER" id="PTHR34220:SF11">
    <property type="entry name" value="SENSOR PROTEIN KINASE HPTS"/>
    <property type="match status" value="1"/>
</dbReference>
<name>A0ABS3MY95_9BACI</name>
<dbReference type="InterPro" id="IPR003660">
    <property type="entry name" value="HAMP_dom"/>
</dbReference>
<reference evidence="14 15" key="1">
    <citation type="submission" date="2021-03" db="EMBL/GenBank/DDBJ databases">
        <title>Whole genome sequence of Metabacillus bambusae BG109.</title>
        <authorList>
            <person name="Jeong J.W."/>
        </authorList>
    </citation>
    <scope>NUCLEOTIDE SEQUENCE [LARGE SCALE GENOMIC DNA]</scope>
    <source>
        <strain evidence="14 15">BG109</strain>
    </source>
</reference>
<organism evidence="14 15">
    <name type="scientific">Metabacillus bambusae</name>
    <dbReference type="NCBI Taxonomy" id="2795218"/>
    <lineage>
        <taxon>Bacteria</taxon>
        <taxon>Bacillati</taxon>
        <taxon>Bacillota</taxon>
        <taxon>Bacilli</taxon>
        <taxon>Bacillales</taxon>
        <taxon>Bacillaceae</taxon>
        <taxon>Metabacillus</taxon>
    </lineage>
</organism>
<dbReference type="SMART" id="SM00304">
    <property type="entry name" value="HAMP"/>
    <property type="match status" value="1"/>
</dbReference>
<dbReference type="InterPro" id="IPR036890">
    <property type="entry name" value="HATPase_C_sf"/>
</dbReference>
<evidence type="ECO:0000256" key="2">
    <source>
        <dbReference type="ARBA" id="ARBA00022475"/>
    </source>
</evidence>
<keyword evidence="4" id="KW-0808">Transferase</keyword>
<feature type="domain" description="HAMP" evidence="13">
    <location>
        <begin position="324"/>
        <end position="376"/>
    </location>
</feature>
<keyword evidence="9 12" id="KW-1133">Transmembrane helix</keyword>
<dbReference type="Pfam" id="PF00672">
    <property type="entry name" value="HAMP"/>
    <property type="match status" value="1"/>
</dbReference>
<keyword evidence="7 14" id="KW-0418">Kinase</keyword>
<dbReference type="InterPro" id="IPR010559">
    <property type="entry name" value="Sig_transdc_His_kin_internal"/>
</dbReference>
<sequence length="606" mass="69208">MISKLMEGLRLKNFQLKTKLIITYILLTVIPMAVLGYITYYQNTKAIEEQVGEYVPRLLNQANKNIENEINEIGNLPNLIYNSSDVMAVLRANPFKDQSSMLQDQYTVESFLSRTYLGSNNTNILGAFLLSTNGSFISTRVSYEGFDFSNTPLPYGEAHDLGGDTKILLPNEVNLTFEGNPSYMLVVKEIVDLDNRKNLGTLFLAVKLTFIEEILQDLDEEERAMMWVMDDQGQIIYHPLQKKIGTYFEEIDDYPILNGSFRTTIEKDRTLISINQSAKQQWVLVHSIPITYLTEGTDVVKTVAIIIFLILVVITTLISIIVAWSVTKPINLLGRIMKDVENGNLYVKIPIDSKDEVGVLASSFQSMISKIRDLIRKNDHIEIRQKEAELYALQSQINPHFMYNTLETIGASIEDGESELVVDMVAILGRMLRFSLSNKDKIVPISQEVLHIEDYLTLQKFRFEERISFNIQKAYEHDVYFTPKFILQPIVENSIKYGMQKRKALNIEIDFIHEKSEMKDHYIVMVVRDNGPGIKEEELKRLNELLQKDPMINRDSGFGITNVHARIVMMFGNQYGLTINSAVDKGTEVLIKIPQLSKKQVENGDG</sequence>
<keyword evidence="8" id="KW-0067">ATP-binding</keyword>
<evidence type="ECO:0000313" key="14">
    <source>
        <dbReference type="EMBL" id="MBO1510668.1"/>
    </source>
</evidence>
<dbReference type="Pfam" id="PF02518">
    <property type="entry name" value="HATPase_c"/>
    <property type="match status" value="1"/>
</dbReference>
<evidence type="ECO:0000256" key="7">
    <source>
        <dbReference type="ARBA" id="ARBA00022777"/>
    </source>
</evidence>
<accession>A0ABS3MY95</accession>
<protein>
    <submittedName>
        <fullName evidence="14">Sensor histidine kinase</fullName>
    </submittedName>
</protein>
<dbReference type="InterPro" id="IPR033479">
    <property type="entry name" value="dCache_1"/>
</dbReference>
<keyword evidence="11 12" id="KW-0472">Membrane</keyword>
<evidence type="ECO:0000256" key="3">
    <source>
        <dbReference type="ARBA" id="ARBA00022553"/>
    </source>
</evidence>
<evidence type="ECO:0000256" key="1">
    <source>
        <dbReference type="ARBA" id="ARBA00004651"/>
    </source>
</evidence>
<dbReference type="Pfam" id="PF06580">
    <property type="entry name" value="His_kinase"/>
    <property type="match status" value="1"/>
</dbReference>
<evidence type="ECO:0000256" key="9">
    <source>
        <dbReference type="ARBA" id="ARBA00022989"/>
    </source>
</evidence>
<comment type="subcellular location">
    <subcellularLocation>
        <location evidence="1">Cell membrane</location>
        <topology evidence="1">Multi-pass membrane protein</topology>
    </subcellularLocation>
</comment>
<evidence type="ECO:0000313" key="15">
    <source>
        <dbReference type="Proteomes" id="UP000663981"/>
    </source>
</evidence>
<dbReference type="Gene3D" id="6.10.340.10">
    <property type="match status" value="1"/>
</dbReference>
<dbReference type="PROSITE" id="PS50885">
    <property type="entry name" value="HAMP"/>
    <property type="match status" value="1"/>
</dbReference>
<dbReference type="Proteomes" id="UP000663981">
    <property type="component" value="Unassembled WGS sequence"/>
</dbReference>
<evidence type="ECO:0000259" key="13">
    <source>
        <dbReference type="PROSITE" id="PS50885"/>
    </source>
</evidence>
<keyword evidence="6" id="KW-0547">Nucleotide-binding</keyword>
<evidence type="ECO:0000256" key="5">
    <source>
        <dbReference type="ARBA" id="ARBA00022692"/>
    </source>
</evidence>
<dbReference type="InterPro" id="IPR003594">
    <property type="entry name" value="HATPase_dom"/>
</dbReference>
<keyword evidence="10" id="KW-0902">Two-component regulatory system</keyword>
<dbReference type="RefSeq" id="WP_207975314.1">
    <property type="nucleotide sequence ID" value="NZ_JAGDEL010000002.1"/>
</dbReference>
<dbReference type="SUPFAM" id="SSF55874">
    <property type="entry name" value="ATPase domain of HSP90 chaperone/DNA topoisomerase II/histidine kinase"/>
    <property type="match status" value="1"/>
</dbReference>
<dbReference type="CDD" id="cd06225">
    <property type="entry name" value="HAMP"/>
    <property type="match status" value="1"/>
</dbReference>
<gene>
    <name evidence="14" type="ORF">I7822_03060</name>
</gene>
<evidence type="ECO:0000256" key="12">
    <source>
        <dbReference type="SAM" id="Phobius"/>
    </source>
</evidence>
<evidence type="ECO:0000256" key="8">
    <source>
        <dbReference type="ARBA" id="ARBA00022840"/>
    </source>
</evidence>
<proteinExistence type="predicted"/>
<dbReference type="Pfam" id="PF02743">
    <property type="entry name" value="dCache_1"/>
    <property type="match status" value="1"/>
</dbReference>